<dbReference type="Proteomes" id="UP001273589">
    <property type="component" value="Unassembled WGS sequence"/>
</dbReference>
<evidence type="ECO:0000313" key="4">
    <source>
        <dbReference type="Proteomes" id="UP001273589"/>
    </source>
</evidence>
<feature type="compositionally biased region" description="Basic and acidic residues" evidence="1">
    <location>
        <begin position="91"/>
        <end position="110"/>
    </location>
</feature>
<comment type="caution">
    <text evidence="3">The sequence shown here is derived from an EMBL/GenBank/DDBJ whole genome shotgun (WGS) entry which is preliminary data.</text>
</comment>
<organism evidence="3 4">
    <name type="scientific">Streptomyces europaeiscabiei</name>
    <dbReference type="NCBI Taxonomy" id="146819"/>
    <lineage>
        <taxon>Bacteria</taxon>
        <taxon>Bacillati</taxon>
        <taxon>Actinomycetota</taxon>
        <taxon>Actinomycetes</taxon>
        <taxon>Kitasatosporales</taxon>
        <taxon>Streptomycetaceae</taxon>
        <taxon>Streptomyces</taxon>
    </lineage>
</organism>
<proteinExistence type="predicted"/>
<evidence type="ECO:0000313" key="3">
    <source>
        <dbReference type="EMBL" id="MDX3132145.1"/>
    </source>
</evidence>
<keyword evidence="2" id="KW-0732">Signal</keyword>
<feature type="chain" id="PRO_5042593118" description="Secreted protein" evidence="2">
    <location>
        <begin position="27"/>
        <end position="204"/>
    </location>
</feature>
<accession>A0AAJ2PRL3</accession>
<reference evidence="3" key="1">
    <citation type="journal article" date="2023" name="Microb. Genom.">
        <title>Mesoterricola silvestris gen. nov., sp. nov., Mesoterricola sediminis sp. nov., Geothrix oryzae sp. nov., Geothrix edaphica sp. nov., Geothrix rubra sp. nov., and Geothrix limicola sp. nov., six novel members of Acidobacteriota isolated from soils.</title>
        <authorList>
            <person name="Weisberg A.J."/>
            <person name="Pearce E."/>
            <person name="Kramer C.G."/>
            <person name="Chang J.H."/>
            <person name="Clarke C.R."/>
        </authorList>
    </citation>
    <scope>NUCLEOTIDE SEQUENCE</scope>
    <source>
        <strain evidence="3">ND06-05F</strain>
    </source>
</reference>
<evidence type="ECO:0000256" key="2">
    <source>
        <dbReference type="SAM" id="SignalP"/>
    </source>
</evidence>
<dbReference type="RefSeq" id="WP_159024572.1">
    <property type="nucleotide sequence ID" value="NZ_JARAWN010000127.1"/>
</dbReference>
<protein>
    <recommendedName>
        <fullName evidence="5">Secreted protein</fullName>
    </recommendedName>
</protein>
<feature type="compositionally biased region" description="Basic and acidic residues" evidence="1">
    <location>
        <begin position="70"/>
        <end position="82"/>
    </location>
</feature>
<evidence type="ECO:0000256" key="1">
    <source>
        <dbReference type="SAM" id="MobiDB-lite"/>
    </source>
</evidence>
<feature type="signal peptide" evidence="2">
    <location>
        <begin position="1"/>
        <end position="26"/>
    </location>
</feature>
<feature type="region of interest" description="Disordered" evidence="1">
    <location>
        <begin position="32"/>
        <end position="110"/>
    </location>
</feature>
<gene>
    <name evidence="3" type="ORF">PV367_20635</name>
</gene>
<evidence type="ECO:0008006" key="5">
    <source>
        <dbReference type="Google" id="ProtNLM"/>
    </source>
</evidence>
<sequence length="204" mass="21054">MRTRKATVIAASVGVAVAAATGVTYASSALESAPQSASIVQDAAPVAPRGGNGTGTEAGSNAATAPADAGRSDSWKQSKGNEGRGGNGGETRGENQGENREDFRGENRRNHKDEGLIHINDRPHPAEPGFCYTVAEDAAGAPPAATFTVRNESDKTVLFFPRPNCTGPVYTPVGAHTVHPGISVPGAGRIEASFRVVHGHNDHH</sequence>
<dbReference type="AlphaFoldDB" id="A0AAJ2PRL3"/>
<name>A0AAJ2PRL3_9ACTN</name>
<dbReference type="EMBL" id="JARAWN010000127">
    <property type="protein sequence ID" value="MDX3132145.1"/>
    <property type="molecule type" value="Genomic_DNA"/>
</dbReference>